<feature type="transmembrane region" description="Helical" evidence="7">
    <location>
        <begin position="267"/>
        <end position="284"/>
    </location>
</feature>
<gene>
    <name evidence="9" type="ORF">IAA84_05770</name>
</gene>
<proteinExistence type="inferred from homology"/>
<dbReference type="CDD" id="cd06261">
    <property type="entry name" value="TM_PBP2"/>
    <property type="match status" value="1"/>
</dbReference>
<evidence type="ECO:0000256" key="4">
    <source>
        <dbReference type="ARBA" id="ARBA00022692"/>
    </source>
</evidence>
<dbReference type="GO" id="GO:0005886">
    <property type="term" value="C:plasma membrane"/>
    <property type="evidence" value="ECO:0007669"/>
    <property type="project" value="UniProtKB-SubCell"/>
</dbReference>
<dbReference type="InterPro" id="IPR035906">
    <property type="entry name" value="MetI-like_sf"/>
</dbReference>
<keyword evidence="6 7" id="KW-0472">Membrane</keyword>
<keyword evidence="4 7" id="KW-0812">Transmembrane</keyword>
<dbReference type="Gene3D" id="1.10.3720.10">
    <property type="entry name" value="MetI-like"/>
    <property type="match status" value="1"/>
</dbReference>
<sequence>MKRTLSDKTFDWINGAILFALTLIFLYPLYFVLIASISEPYEVVQGNVLFWPRGFTLTAYQNVLRESSVWTGYRNSIFYTLLGTAYNLVLTIPAAYVLTKQHMPGRGLLTAYFFITMYFSGGMIPTYIIIRELNLINTPWVLIIGTGVSCWNLLVTRQFFSSTIPLELYESAEIDGANEFRMFFRIALPLAAPIVAVMALFYAVGHWNSYYNALLYVRTGELYPLQLVLRNILISNEMMLANAALEGDAEAMATAARRAYMAEAMKYALIFIAAAPMLCIYPFVQKHFVKGVMIGAIKG</sequence>
<evidence type="ECO:0000259" key="8">
    <source>
        <dbReference type="PROSITE" id="PS50928"/>
    </source>
</evidence>
<feature type="transmembrane region" description="Helical" evidence="7">
    <location>
        <begin position="12"/>
        <end position="37"/>
    </location>
</feature>
<evidence type="ECO:0000256" key="1">
    <source>
        <dbReference type="ARBA" id="ARBA00004651"/>
    </source>
</evidence>
<feature type="transmembrane region" description="Helical" evidence="7">
    <location>
        <begin position="183"/>
        <end position="204"/>
    </location>
</feature>
<feature type="transmembrane region" description="Helical" evidence="7">
    <location>
        <begin position="136"/>
        <end position="155"/>
    </location>
</feature>
<evidence type="ECO:0000256" key="7">
    <source>
        <dbReference type="RuleBase" id="RU363032"/>
    </source>
</evidence>
<dbReference type="SUPFAM" id="SSF161098">
    <property type="entry name" value="MetI-like"/>
    <property type="match status" value="1"/>
</dbReference>
<dbReference type="PANTHER" id="PTHR43744">
    <property type="entry name" value="ABC TRANSPORTER PERMEASE PROTEIN MG189-RELATED-RELATED"/>
    <property type="match status" value="1"/>
</dbReference>
<organism evidence="9 10">
    <name type="scientific">Candidatus Alectryocaccomicrobium excrementavium</name>
    <dbReference type="NCBI Taxonomy" id="2840668"/>
    <lineage>
        <taxon>Bacteria</taxon>
        <taxon>Bacillati</taxon>
        <taxon>Bacillota</taxon>
        <taxon>Clostridia</taxon>
        <taxon>Candidatus Alectryocaccomicrobium</taxon>
    </lineage>
</organism>
<dbReference type="Pfam" id="PF00528">
    <property type="entry name" value="BPD_transp_1"/>
    <property type="match status" value="1"/>
</dbReference>
<dbReference type="AlphaFoldDB" id="A0A9D1G122"/>
<keyword evidence="3" id="KW-1003">Cell membrane</keyword>
<evidence type="ECO:0000256" key="2">
    <source>
        <dbReference type="ARBA" id="ARBA00022448"/>
    </source>
</evidence>
<dbReference type="InterPro" id="IPR000515">
    <property type="entry name" value="MetI-like"/>
</dbReference>
<keyword evidence="2 7" id="KW-0813">Transport</keyword>
<comment type="similarity">
    <text evidence="7">Belongs to the binding-protein-dependent transport system permease family.</text>
</comment>
<evidence type="ECO:0000256" key="3">
    <source>
        <dbReference type="ARBA" id="ARBA00022475"/>
    </source>
</evidence>
<evidence type="ECO:0000256" key="6">
    <source>
        <dbReference type="ARBA" id="ARBA00023136"/>
    </source>
</evidence>
<evidence type="ECO:0000313" key="10">
    <source>
        <dbReference type="Proteomes" id="UP000824140"/>
    </source>
</evidence>
<feature type="domain" description="ABC transmembrane type-1" evidence="8">
    <location>
        <begin position="73"/>
        <end position="273"/>
    </location>
</feature>
<comment type="subcellular location">
    <subcellularLocation>
        <location evidence="1 7">Cell membrane</location>
        <topology evidence="1 7">Multi-pass membrane protein</topology>
    </subcellularLocation>
</comment>
<evidence type="ECO:0000256" key="5">
    <source>
        <dbReference type="ARBA" id="ARBA00022989"/>
    </source>
</evidence>
<reference evidence="9" key="2">
    <citation type="journal article" date="2021" name="PeerJ">
        <title>Extensive microbial diversity within the chicken gut microbiome revealed by metagenomics and culture.</title>
        <authorList>
            <person name="Gilroy R."/>
            <person name="Ravi A."/>
            <person name="Getino M."/>
            <person name="Pursley I."/>
            <person name="Horton D.L."/>
            <person name="Alikhan N.F."/>
            <person name="Baker D."/>
            <person name="Gharbi K."/>
            <person name="Hall N."/>
            <person name="Watson M."/>
            <person name="Adriaenssens E.M."/>
            <person name="Foster-Nyarko E."/>
            <person name="Jarju S."/>
            <person name="Secka A."/>
            <person name="Antonio M."/>
            <person name="Oren A."/>
            <person name="Chaudhuri R.R."/>
            <person name="La Ragione R."/>
            <person name="Hildebrand F."/>
            <person name="Pallen M.J."/>
        </authorList>
    </citation>
    <scope>NUCLEOTIDE SEQUENCE</scope>
    <source>
        <strain evidence="9">13766</strain>
    </source>
</reference>
<name>A0A9D1G122_9FIRM</name>
<evidence type="ECO:0000313" key="9">
    <source>
        <dbReference type="EMBL" id="HIS92510.1"/>
    </source>
</evidence>
<protein>
    <submittedName>
        <fullName evidence="9">Carbohydrate ABC transporter permease</fullName>
    </submittedName>
</protein>
<feature type="transmembrane region" description="Helical" evidence="7">
    <location>
        <begin position="77"/>
        <end position="98"/>
    </location>
</feature>
<keyword evidence="5 7" id="KW-1133">Transmembrane helix</keyword>
<dbReference type="PANTHER" id="PTHR43744:SF9">
    <property type="entry name" value="POLYGALACTURONAN_RHAMNOGALACTURONAN TRANSPORT SYSTEM PERMEASE PROTEIN YTCP"/>
    <property type="match status" value="1"/>
</dbReference>
<dbReference type="PROSITE" id="PS50928">
    <property type="entry name" value="ABC_TM1"/>
    <property type="match status" value="1"/>
</dbReference>
<dbReference type="Proteomes" id="UP000824140">
    <property type="component" value="Unassembled WGS sequence"/>
</dbReference>
<feature type="transmembrane region" description="Helical" evidence="7">
    <location>
        <begin position="110"/>
        <end position="130"/>
    </location>
</feature>
<reference evidence="9" key="1">
    <citation type="submission" date="2020-10" db="EMBL/GenBank/DDBJ databases">
        <authorList>
            <person name="Gilroy R."/>
        </authorList>
    </citation>
    <scope>NUCLEOTIDE SEQUENCE</scope>
    <source>
        <strain evidence="9">13766</strain>
    </source>
</reference>
<dbReference type="EMBL" id="DVJN01000113">
    <property type="protein sequence ID" value="HIS92510.1"/>
    <property type="molecule type" value="Genomic_DNA"/>
</dbReference>
<comment type="caution">
    <text evidence="9">The sequence shown here is derived from an EMBL/GenBank/DDBJ whole genome shotgun (WGS) entry which is preliminary data.</text>
</comment>
<dbReference type="GO" id="GO:0055085">
    <property type="term" value="P:transmembrane transport"/>
    <property type="evidence" value="ECO:0007669"/>
    <property type="project" value="InterPro"/>
</dbReference>
<accession>A0A9D1G122</accession>